<keyword evidence="1" id="KW-0472">Membrane</keyword>
<dbReference type="HOGENOM" id="CLU_1132847_0_0_6"/>
<keyword evidence="3" id="KW-1185">Reference proteome</keyword>
<protein>
    <submittedName>
        <fullName evidence="2">Uncharacterized protein</fullName>
    </submittedName>
</protein>
<evidence type="ECO:0000313" key="3">
    <source>
        <dbReference type="Proteomes" id="UP000000686"/>
    </source>
</evidence>
<organism evidence="2 3">
    <name type="scientific">Pseudomonas fulva (strain 12-X)</name>
    <dbReference type="NCBI Taxonomy" id="743720"/>
    <lineage>
        <taxon>Bacteria</taxon>
        <taxon>Pseudomonadati</taxon>
        <taxon>Pseudomonadota</taxon>
        <taxon>Gammaproteobacteria</taxon>
        <taxon>Pseudomonadales</taxon>
        <taxon>Pseudomonadaceae</taxon>
        <taxon>Pseudomonas</taxon>
    </lineage>
</organism>
<dbReference type="Proteomes" id="UP000000686">
    <property type="component" value="Chromosome"/>
</dbReference>
<sequence>MSLTQCQTCKAVIASSARACPQCGARRGLGRTLVWVFLIVIAIGFSAISLRGVPPKPRDGGAQQVVPEAASVPSKQDAVVAGELLQIAPDYAPDVARMLNHLMANYPACQQEIQPVTAVAVKAPRNPANPDFTVVCGKPKKVLVHFSWMDAVNKQIPAQPAAPDVVSRSQAADACEAAAKEALSRPSTVNFSRAWSAAFQDRPDGTAVYQTTFTADNDLGFESKFEITCLFTGHTMSSATFRPAG</sequence>
<keyword evidence="1" id="KW-1133">Transmembrane helix</keyword>
<proteinExistence type="predicted"/>
<dbReference type="KEGG" id="pfv:Psefu_1458"/>
<dbReference type="STRING" id="743720.Psefu_1458"/>
<reference evidence="2 3" key="1">
    <citation type="submission" date="2011-04" db="EMBL/GenBank/DDBJ databases">
        <title>Complete sequence of Pseudomonas fulva 12-X.</title>
        <authorList>
            <consortium name="US DOE Joint Genome Institute"/>
            <person name="Lucas S."/>
            <person name="Han J."/>
            <person name="Lapidus A."/>
            <person name="Cheng J.-F."/>
            <person name="Goodwin L."/>
            <person name="Pitluck S."/>
            <person name="Peters L."/>
            <person name="Mikhailova N."/>
            <person name="Pagani I."/>
            <person name="Davenport K."/>
            <person name="Han C."/>
            <person name="Tapia R."/>
            <person name="Land M."/>
            <person name="Hauser L."/>
            <person name="Kyrpides N."/>
            <person name="Ivanova N."/>
            <person name="Pagani I."/>
            <person name="Lcollab F.I."/>
            <person name="Woyke T."/>
        </authorList>
    </citation>
    <scope>NUCLEOTIDE SEQUENCE [LARGE SCALE GENOMIC DNA]</scope>
    <source>
        <strain evidence="3">12-X</strain>
    </source>
</reference>
<dbReference type="AlphaFoldDB" id="F6AG32"/>
<gene>
    <name evidence="2" type="ordered locus">Psefu_1458</name>
</gene>
<dbReference type="EMBL" id="CP002727">
    <property type="protein sequence ID" value="AEF21434.1"/>
    <property type="molecule type" value="Genomic_DNA"/>
</dbReference>
<feature type="transmembrane region" description="Helical" evidence="1">
    <location>
        <begin position="29"/>
        <end position="50"/>
    </location>
</feature>
<evidence type="ECO:0000313" key="2">
    <source>
        <dbReference type="EMBL" id="AEF21434.1"/>
    </source>
</evidence>
<keyword evidence="1" id="KW-0812">Transmembrane</keyword>
<evidence type="ECO:0000256" key="1">
    <source>
        <dbReference type="SAM" id="Phobius"/>
    </source>
</evidence>
<name>F6AG32_PSEF1</name>
<accession>F6AG32</accession>